<name>A0ABR4E1L8_9PEZI</name>
<gene>
    <name evidence="1" type="ORF">FJTKL_00997</name>
</gene>
<dbReference type="Proteomes" id="UP001600888">
    <property type="component" value="Unassembled WGS sequence"/>
</dbReference>
<proteinExistence type="predicted"/>
<organism evidence="1 2">
    <name type="scientific">Diaporthe vaccinii</name>
    <dbReference type="NCBI Taxonomy" id="105482"/>
    <lineage>
        <taxon>Eukaryota</taxon>
        <taxon>Fungi</taxon>
        <taxon>Dikarya</taxon>
        <taxon>Ascomycota</taxon>
        <taxon>Pezizomycotina</taxon>
        <taxon>Sordariomycetes</taxon>
        <taxon>Sordariomycetidae</taxon>
        <taxon>Diaporthales</taxon>
        <taxon>Diaporthaceae</taxon>
        <taxon>Diaporthe</taxon>
        <taxon>Diaporthe eres species complex</taxon>
    </lineage>
</organism>
<accession>A0ABR4E1L8</accession>
<evidence type="ECO:0000313" key="1">
    <source>
        <dbReference type="EMBL" id="KAL2276312.1"/>
    </source>
</evidence>
<reference evidence="1 2" key="1">
    <citation type="submission" date="2024-03" db="EMBL/GenBank/DDBJ databases">
        <title>A high-quality draft genome sequence of Diaporthe vaccinii, a causative agent of upright dieback and viscid rot disease in cranberry plants.</title>
        <authorList>
            <person name="Sarrasin M."/>
            <person name="Lang B.F."/>
            <person name="Burger G."/>
        </authorList>
    </citation>
    <scope>NUCLEOTIDE SEQUENCE [LARGE SCALE GENOMIC DNA]</scope>
    <source>
        <strain evidence="1 2">IS7</strain>
    </source>
</reference>
<keyword evidence="2" id="KW-1185">Reference proteome</keyword>
<dbReference type="EMBL" id="JBAWTH010000118">
    <property type="protein sequence ID" value="KAL2276312.1"/>
    <property type="molecule type" value="Genomic_DNA"/>
</dbReference>
<evidence type="ECO:0000313" key="2">
    <source>
        <dbReference type="Proteomes" id="UP001600888"/>
    </source>
</evidence>
<protein>
    <submittedName>
        <fullName evidence="1">Uncharacterized protein</fullName>
    </submittedName>
</protein>
<sequence length="218" mass="23558">MVVAGGKQEQDRDTVMTGMCRTARRSTLRAARGGWADDVTGRLGRTVPTRRLFQNFLSSPGRGVDDREGTGALGVERGVWCGGGIGGGELRWLLMRSISAICVDSCSFAIPPGLDISLSRHPHGSVIARKSFAAWPTTPSSPPQGPLARLLPPGREAKVWVWQAVFEDSALVSSYPLPRSRAQANLDRQSQSCRQLPPLVLPALQVPAQQALRDRVQP</sequence>
<comment type="caution">
    <text evidence="1">The sequence shown here is derived from an EMBL/GenBank/DDBJ whole genome shotgun (WGS) entry which is preliminary data.</text>
</comment>